<evidence type="ECO:0000259" key="1">
    <source>
        <dbReference type="Pfam" id="PF00561"/>
    </source>
</evidence>
<dbReference type="AlphaFoldDB" id="A0A919FU81"/>
<keyword evidence="3" id="KW-1185">Reference proteome</keyword>
<reference evidence="2" key="2">
    <citation type="submission" date="2020-09" db="EMBL/GenBank/DDBJ databases">
        <authorList>
            <person name="Sun Q."/>
            <person name="Ohkuma M."/>
        </authorList>
    </citation>
    <scope>NUCLEOTIDE SEQUENCE</scope>
    <source>
        <strain evidence="2">JCM 5069</strain>
    </source>
</reference>
<dbReference type="PANTHER" id="PTHR43433">
    <property type="entry name" value="HYDROLASE, ALPHA/BETA FOLD FAMILY PROTEIN"/>
    <property type="match status" value="1"/>
</dbReference>
<dbReference type="Pfam" id="PF00561">
    <property type="entry name" value="Abhydrolase_1"/>
    <property type="match status" value="1"/>
</dbReference>
<accession>A0A919FU81</accession>
<organism evidence="2 3">
    <name type="scientific">Streptomyces sulfonofaciens</name>
    <dbReference type="NCBI Taxonomy" id="68272"/>
    <lineage>
        <taxon>Bacteria</taxon>
        <taxon>Bacillati</taxon>
        <taxon>Actinomycetota</taxon>
        <taxon>Actinomycetes</taxon>
        <taxon>Kitasatosporales</taxon>
        <taxon>Streptomycetaceae</taxon>
        <taxon>Streptomyces</taxon>
    </lineage>
</organism>
<evidence type="ECO:0000313" key="2">
    <source>
        <dbReference type="EMBL" id="GHH71610.1"/>
    </source>
</evidence>
<dbReference type="Proteomes" id="UP000603708">
    <property type="component" value="Unassembled WGS sequence"/>
</dbReference>
<dbReference type="SUPFAM" id="SSF53474">
    <property type="entry name" value="alpha/beta-Hydrolases"/>
    <property type="match status" value="1"/>
</dbReference>
<comment type="caution">
    <text evidence="2">The sequence shown here is derived from an EMBL/GenBank/DDBJ whole genome shotgun (WGS) entry which is preliminary data.</text>
</comment>
<dbReference type="InterPro" id="IPR000073">
    <property type="entry name" value="AB_hydrolase_1"/>
</dbReference>
<reference evidence="2" key="1">
    <citation type="journal article" date="2014" name="Int. J. Syst. Evol. Microbiol.">
        <title>Complete genome sequence of Corynebacterium casei LMG S-19264T (=DSM 44701T), isolated from a smear-ripened cheese.</title>
        <authorList>
            <consortium name="US DOE Joint Genome Institute (JGI-PGF)"/>
            <person name="Walter F."/>
            <person name="Albersmeier A."/>
            <person name="Kalinowski J."/>
            <person name="Ruckert C."/>
        </authorList>
    </citation>
    <scope>NUCLEOTIDE SEQUENCE</scope>
    <source>
        <strain evidence="2">JCM 5069</strain>
    </source>
</reference>
<protein>
    <recommendedName>
        <fullName evidence="1">AB hydrolase-1 domain-containing protein</fullName>
    </recommendedName>
</protein>
<dbReference type="Gene3D" id="3.40.50.1820">
    <property type="entry name" value="alpha/beta hydrolase"/>
    <property type="match status" value="1"/>
</dbReference>
<name>A0A919FU81_9ACTN</name>
<evidence type="ECO:0000313" key="3">
    <source>
        <dbReference type="Proteomes" id="UP000603708"/>
    </source>
</evidence>
<proteinExistence type="predicted"/>
<dbReference type="PANTHER" id="PTHR43433:SF5">
    <property type="entry name" value="AB HYDROLASE-1 DOMAIN-CONTAINING PROTEIN"/>
    <property type="match status" value="1"/>
</dbReference>
<feature type="domain" description="AB hydrolase-1" evidence="1">
    <location>
        <begin position="67"/>
        <end position="317"/>
    </location>
</feature>
<dbReference type="InterPro" id="IPR029058">
    <property type="entry name" value="AB_hydrolase_fold"/>
</dbReference>
<dbReference type="GO" id="GO:0003824">
    <property type="term" value="F:catalytic activity"/>
    <property type="evidence" value="ECO:0007669"/>
    <property type="project" value="UniProtKB-ARBA"/>
</dbReference>
<sequence length="332" mass="35160">MSPGLQRFFRVPEASEPGPGVVLSGMCGFGGECPWSAVVADSEPIALSLPDQRLLDIEVSGPSDGVPLVYYHGSSTSGRQFRFLQRAAHDRGLRLVSFSRPGVGTSTRLPGRSVVDTVNDVAAVLDHLGAPRSLHLGWSGGGPHALAAAARLPERVAGATVMCSVAPYEELGSEFFVGMAQSNADEFNKALQGEDAIRPAMEDEAQGKRSAGAEEVRQILMSLLSPADRILATAETAADIGASWAEGLRHGVDGWVDETLSYVKPWGFSVREIAVPTVVWHGAEDLAAPFAHGAWLAQHIPGATSHLLKGHGHMSIFLSSIDRALDELLSTL</sequence>
<dbReference type="InterPro" id="IPR050471">
    <property type="entry name" value="AB_hydrolase"/>
</dbReference>
<dbReference type="EMBL" id="BNCD01000002">
    <property type="protein sequence ID" value="GHH71610.1"/>
    <property type="molecule type" value="Genomic_DNA"/>
</dbReference>
<gene>
    <name evidence="2" type="ORF">GCM10018793_07100</name>
</gene>